<proteinExistence type="predicted"/>
<evidence type="ECO:0000313" key="2">
    <source>
        <dbReference type="Proteomes" id="UP000281112"/>
    </source>
</evidence>
<gene>
    <name evidence="1" type="ORF">EES38_20480</name>
</gene>
<dbReference type="AlphaFoldDB" id="A0A3N9TAT7"/>
<protein>
    <submittedName>
        <fullName evidence="1">DUF1488 domain-containing protein</fullName>
    </submittedName>
</protein>
<dbReference type="RefSeq" id="WP_124939075.1">
    <property type="nucleotide sequence ID" value="NZ_RJVQ01000014.1"/>
</dbReference>
<dbReference type="SUPFAM" id="SSF160272">
    <property type="entry name" value="Shew3726-like"/>
    <property type="match status" value="1"/>
</dbReference>
<name>A0A3N9TAT7_9VIBR</name>
<dbReference type="Pfam" id="PF07369">
    <property type="entry name" value="DUF1488"/>
    <property type="match status" value="1"/>
</dbReference>
<dbReference type="EMBL" id="RJVQ01000014">
    <property type="protein sequence ID" value="RQW61297.1"/>
    <property type="molecule type" value="Genomic_DNA"/>
</dbReference>
<dbReference type="InterPro" id="IPR009962">
    <property type="entry name" value="DUF1488"/>
</dbReference>
<comment type="caution">
    <text evidence="1">The sequence shown here is derived from an EMBL/GenBank/DDBJ whole genome shotgun (WGS) entry which is preliminary data.</text>
</comment>
<dbReference type="InterPro" id="IPR036692">
    <property type="entry name" value="Shew3726-like_sf"/>
</dbReference>
<dbReference type="Gene3D" id="3.30.160.140">
    <property type="entry name" value="Shew3726-like"/>
    <property type="match status" value="1"/>
</dbReference>
<organism evidence="1 2">
    <name type="scientific">Vibrio viridaestus</name>
    <dbReference type="NCBI Taxonomy" id="2487322"/>
    <lineage>
        <taxon>Bacteria</taxon>
        <taxon>Pseudomonadati</taxon>
        <taxon>Pseudomonadota</taxon>
        <taxon>Gammaproteobacteria</taxon>
        <taxon>Vibrionales</taxon>
        <taxon>Vibrionaceae</taxon>
        <taxon>Vibrio</taxon>
    </lineage>
</organism>
<keyword evidence="2" id="KW-1185">Reference proteome</keyword>
<sequence>MNQSILFPDIQNFDSENQLVIFSAQSQGALIECTVSVEYLGKLSDKALSGDDSVLNAFEQHRFDLEELAEDMIEDDLFSPDGRIEIK</sequence>
<evidence type="ECO:0000313" key="1">
    <source>
        <dbReference type="EMBL" id="RQW61297.1"/>
    </source>
</evidence>
<dbReference type="Proteomes" id="UP000281112">
    <property type="component" value="Unassembled WGS sequence"/>
</dbReference>
<dbReference type="OrthoDB" id="6465020at2"/>
<reference evidence="1 2" key="1">
    <citation type="submission" date="2018-11" db="EMBL/GenBank/DDBJ databases">
        <title>Vibrio LJC006 sp. nov., isolated from seawater during the bloom of the enteromorpha.</title>
        <authorList>
            <person name="Liang J."/>
        </authorList>
    </citation>
    <scope>NUCLEOTIDE SEQUENCE [LARGE SCALE GENOMIC DNA]</scope>
    <source>
        <strain evidence="1 2">LJC006</strain>
    </source>
</reference>
<accession>A0A3N9TAT7</accession>